<feature type="region of interest" description="Disordered" evidence="1">
    <location>
        <begin position="1"/>
        <end position="25"/>
    </location>
</feature>
<dbReference type="AlphaFoldDB" id="D2VPD1"/>
<dbReference type="OrthoDB" id="10266367at2759"/>
<reference evidence="2 3" key="1">
    <citation type="journal article" date="2010" name="Cell">
        <title>The genome of Naegleria gruberi illuminates early eukaryotic versatility.</title>
        <authorList>
            <person name="Fritz-Laylin L.K."/>
            <person name="Prochnik S.E."/>
            <person name="Ginger M.L."/>
            <person name="Dacks J.B."/>
            <person name="Carpenter M.L."/>
            <person name="Field M.C."/>
            <person name="Kuo A."/>
            <person name="Paredez A."/>
            <person name="Chapman J."/>
            <person name="Pham J."/>
            <person name="Shu S."/>
            <person name="Neupane R."/>
            <person name="Cipriano M."/>
            <person name="Mancuso J."/>
            <person name="Tu H."/>
            <person name="Salamov A."/>
            <person name="Lindquist E."/>
            <person name="Shapiro H."/>
            <person name="Lucas S."/>
            <person name="Grigoriev I.V."/>
            <person name="Cande W.Z."/>
            <person name="Fulton C."/>
            <person name="Rokhsar D.S."/>
            <person name="Dawson S.C."/>
        </authorList>
    </citation>
    <scope>NUCLEOTIDE SEQUENCE [LARGE SCALE GENOMIC DNA]</scope>
    <source>
        <strain evidence="2 3">NEG-M</strain>
    </source>
</reference>
<feature type="compositionally biased region" description="Low complexity" evidence="1">
    <location>
        <begin position="9"/>
        <end position="22"/>
    </location>
</feature>
<feature type="region of interest" description="Disordered" evidence="1">
    <location>
        <begin position="232"/>
        <end position="256"/>
    </location>
</feature>
<feature type="compositionally biased region" description="Polar residues" evidence="1">
    <location>
        <begin position="239"/>
        <end position="248"/>
    </location>
</feature>
<dbReference type="GeneID" id="8850726"/>
<sequence length="456" mass="49997">MFLFRRKNSTATLSSSSSTSSLNGGVPANKRQFTFAVQVESIENIPLYMQIPLSVEVYKLNNALNASTSQMTIKGKLFRKKKLVGSTPFKLVDSSTQKSNYMSTMEFLCNLPYDEISGKLVKGPVTSTTVFPPINEAISNVEENNDSNNSTSAAVGDGKFLQIVVNKKLHTSNKIEFVNEMLVDLSHYCLLNSEYQCRISVPFELSSGVTVNITMIIFSTIGNQLLGRKSGSLDLSRPMTATNTSPSREVSVDVSPKISPQINRVLSADLDDSPFINSNTSGNNNNNGSSAFSPTNYSNSTSSLNGNNASNGVQDFFKRRAELNSGRSRSGSSPIAMQHTPYSPQPYEPSTFNNPTSVNTFTEGQNSGTLSDPSPSLIDTGVVPNREENIDVLRQENQHLKSVLQRAKVRFQEVVSENSQLKERIKQLEEQMTLLQTASSPNPFPGTTSKDLLDFF</sequence>
<feature type="compositionally biased region" description="Polar residues" evidence="1">
    <location>
        <begin position="437"/>
        <end position="450"/>
    </location>
</feature>
<keyword evidence="3" id="KW-1185">Reference proteome</keyword>
<dbReference type="OMA" id="FAIQIES"/>
<evidence type="ECO:0008006" key="4">
    <source>
        <dbReference type="Google" id="ProtNLM"/>
    </source>
</evidence>
<organism evidence="3">
    <name type="scientific">Naegleria gruberi</name>
    <name type="common">Amoeba</name>
    <dbReference type="NCBI Taxonomy" id="5762"/>
    <lineage>
        <taxon>Eukaryota</taxon>
        <taxon>Discoba</taxon>
        <taxon>Heterolobosea</taxon>
        <taxon>Tetramitia</taxon>
        <taxon>Eutetramitia</taxon>
        <taxon>Vahlkampfiidae</taxon>
        <taxon>Naegleria</taxon>
    </lineage>
</organism>
<evidence type="ECO:0000313" key="3">
    <source>
        <dbReference type="Proteomes" id="UP000006671"/>
    </source>
</evidence>
<proteinExistence type="predicted"/>
<dbReference type="Proteomes" id="UP000006671">
    <property type="component" value="Unassembled WGS sequence"/>
</dbReference>
<dbReference type="EMBL" id="GG738886">
    <property type="protein sequence ID" value="EFC41337.1"/>
    <property type="molecule type" value="Genomic_DNA"/>
</dbReference>
<gene>
    <name evidence="2" type="ORF">NAEGRDRAFT_58834</name>
</gene>
<feature type="compositionally biased region" description="Low complexity" evidence="1">
    <location>
        <begin position="277"/>
        <end position="290"/>
    </location>
</feature>
<name>D2VPD1_NAEGR</name>
<dbReference type="InParanoid" id="D2VPD1"/>
<dbReference type="RefSeq" id="XP_002674081.1">
    <property type="nucleotide sequence ID" value="XM_002674035.1"/>
</dbReference>
<evidence type="ECO:0000313" key="2">
    <source>
        <dbReference type="EMBL" id="EFC41337.1"/>
    </source>
</evidence>
<dbReference type="CDD" id="cd14686">
    <property type="entry name" value="bZIP"/>
    <property type="match status" value="1"/>
</dbReference>
<feature type="compositionally biased region" description="Polar residues" evidence="1">
    <location>
        <begin position="325"/>
        <end position="335"/>
    </location>
</feature>
<dbReference type="KEGG" id="ngr:NAEGRDRAFT_58834"/>
<feature type="compositionally biased region" description="Polar residues" evidence="1">
    <location>
        <begin position="291"/>
        <end position="313"/>
    </location>
</feature>
<accession>D2VPD1</accession>
<feature type="region of interest" description="Disordered" evidence="1">
    <location>
        <begin position="273"/>
        <end position="358"/>
    </location>
</feature>
<feature type="compositionally biased region" description="Polar residues" evidence="1">
    <location>
        <begin position="348"/>
        <end position="358"/>
    </location>
</feature>
<feature type="region of interest" description="Disordered" evidence="1">
    <location>
        <begin position="437"/>
        <end position="456"/>
    </location>
</feature>
<protein>
    <recommendedName>
        <fullName evidence="4">C2 NT-type domain-containing protein</fullName>
    </recommendedName>
</protein>
<evidence type="ECO:0000256" key="1">
    <source>
        <dbReference type="SAM" id="MobiDB-lite"/>
    </source>
</evidence>
<dbReference type="VEuPathDB" id="AmoebaDB:NAEGRDRAFT_58834"/>